<dbReference type="InterPro" id="IPR052947">
    <property type="entry name" value="T6SS_Hcp1_domain"/>
</dbReference>
<dbReference type="PANTHER" id="PTHR34319:SF7">
    <property type="entry name" value="HNH ENDONUCLEASE DOMAIN-CONTAINING PROTEIN"/>
    <property type="match status" value="1"/>
</dbReference>
<name>A0A0H3I1K1_PECPM</name>
<sequence>MPHIRHPEMVRQSLADTITPNRLIREWDLPVGYDWFVSKYRQFYHNNPLMAYRDALADITSGRIVLLRKNICSHELLGVQTSSGDLRSDLPLSLHSLLSYLISHEVTRPMFYTRPPEQHAQSAKTINSKAVGRLLAAGGIYNGNPEGFRRTVEQLGGDAPTGYDQVLNETTKGAAIAVVSIAAGLGLGRMGATTEIGQLEKLAKLETVGGGAARAQRFS</sequence>
<reference evidence="1 2" key="1">
    <citation type="journal article" date="2012" name="J. Bacteriol.">
        <title>Genome sequence of Pectobacterium sp. strain SCC3193.</title>
        <authorList>
            <person name="Koskinen J.P."/>
            <person name="Laine P."/>
            <person name="Niemi O."/>
            <person name="Nykyri J."/>
            <person name="Harjunpaa H."/>
            <person name="Auvinen P."/>
            <person name="Paulin L."/>
            <person name="Pirhonen M."/>
            <person name="Palva T."/>
            <person name="Holm L."/>
        </authorList>
    </citation>
    <scope>NUCLEOTIDE SEQUENCE [LARGE SCALE GENOMIC DNA]</scope>
    <source>
        <strain evidence="1 2">SCC3193</strain>
    </source>
</reference>
<protein>
    <submittedName>
        <fullName evidence="1">Uncharacterized protein</fullName>
    </submittedName>
</protein>
<dbReference type="eggNOG" id="COG3157">
    <property type="taxonomic scope" value="Bacteria"/>
</dbReference>
<dbReference type="AlphaFoldDB" id="A0A0H3I1K1"/>
<dbReference type="Proteomes" id="UP000008044">
    <property type="component" value="Chromosome"/>
</dbReference>
<accession>A0A0H3I1K1</accession>
<evidence type="ECO:0000313" key="1">
    <source>
        <dbReference type="EMBL" id="AFI88457.1"/>
    </source>
</evidence>
<dbReference type="PANTHER" id="PTHR34319">
    <property type="entry name" value="MAJOR EXPORTED PROTEIN"/>
    <property type="match status" value="1"/>
</dbReference>
<dbReference type="KEGG" id="pec:W5S_0330"/>
<dbReference type="PATRIC" id="fig|1166016.3.peg.330"/>
<gene>
    <name evidence="1" type="ordered locus">W5S_0330</name>
</gene>
<dbReference type="EMBL" id="CP003415">
    <property type="protein sequence ID" value="AFI88457.1"/>
    <property type="molecule type" value="Genomic_DNA"/>
</dbReference>
<dbReference type="STRING" id="1905730.W5S_0330"/>
<organism evidence="1 2">
    <name type="scientific">Pectobacterium parmentieri</name>
    <dbReference type="NCBI Taxonomy" id="1905730"/>
    <lineage>
        <taxon>Bacteria</taxon>
        <taxon>Pseudomonadati</taxon>
        <taxon>Pseudomonadota</taxon>
        <taxon>Gammaproteobacteria</taxon>
        <taxon>Enterobacterales</taxon>
        <taxon>Pectobacteriaceae</taxon>
        <taxon>Pectobacterium</taxon>
    </lineage>
</organism>
<evidence type="ECO:0000313" key="2">
    <source>
        <dbReference type="Proteomes" id="UP000008044"/>
    </source>
</evidence>
<proteinExistence type="predicted"/>
<dbReference type="HOGENOM" id="CLU_1260443_0_0_6"/>